<keyword evidence="3" id="KW-1185">Reference proteome</keyword>
<evidence type="ECO:0000256" key="1">
    <source>
        <dbReference type="SAM" id="MobiDB-lite"/>
    </source>
</evidence>
<name>A0A183NH71_9TREM</name>
<dbReference type="EMBL" id="UZAL01001625">
    <property type="protein sequence ID" value="VDO78302.1"/>
    <property type="molecule type" value="Genomic_DNA"/>
</dbReference>
<feature type="region of interest" description="Disordered" evidence="1">
    <location>
        <begin position="53"/>
        <end position="89"/>
    </location>
</feature>
<evidence type="ECO:0000313" key="2">
    <source>
        <dbReference type="EMBL" id="VDO78302.1"/>
    </source>
</evidence>
<accession>A0A183NH71</accession>
<feature type="compositionally biased region" description="Basic and acidic residues" evidence="1">
    <location>
        <begin position="80"/>
        <end position="89"/>
    </location>
</feature>
<proteinExistence type="predicted"/>
<reference evidence="2 3" key="1">
    <citation type="submission" date="2018-11" db="EMBL/GenBank/DDBJ databases">
        <authorList>
            <consortium name="Pathogen Informatics"/>
        </authorList>
    </citation>
    <scope>NUCLEOTIDE SEQUENCE [LARGE SCALE GENOMIC DNA]</scope>
    <source>
        <strain>Denwood</strain>
        <strain evidence="3">Zambia</strain>
    </source>
</reference>
<feature type="compositionally biased region" description="Polar residues" evidence="1">
    <location>
        <begin position="53"/>
        <end position="78"/>
    </location>
</feature>
<evidence type="ECO:0000313" key="3">
    <source>
        <dbReference type="Proteomes" id="UP000269396"/>
    </source>
</evidence>
<sequence length="89" mass="10253">MARIELIRRLRLFTVLRRMSDYDNRFGTTKLVMPVVSRPASFFSFIKSKLSEAASSQSKDSQSVPNDRMTTPASFTVRKQSHEERLQSP</sequence>
<organism evidence="2 3">
    <name type="scientific">Schistosoma mattheei</name>
    <dbReference type="NCBI Taxonomy" id="31246"/>
    <lineage>
        <taxon>Eukaryota</taxon>
        <taxon>Metazoa</taxon>
        <taxon>Spiralia</taxon>
        <taxon>Lophotrochozoa</taxon>
        <taxon>Platyhelminthes</taxon>
        <taxon>Trematoda</taxon>
        <taxon>Digenea</taxon>
        <taxon>Strigeidida</taxon>
        <taxon>Schistosomatoidea</taxon>
        <taxon>Schistosomatidae</taxon>
        <taxon>Schistosoma</taxon>
    </lineage>
</organism>
<dbReference type="AlphaFoldDB" id="A0A183NH71"/>
<gene>
    <name evidence="2" type="ORF">SMTD_LOCUS1457</name>
</gene>
<dbReference type="Proteomes" id="UP000269396">
    <property type="component" value="Unassembled WGS sequence"/>
</dbReference>
<protein>
    <submittedName>
        <fullName evidence="2">Uncharacterized protein</fullName>
    </submittedName>
</protein>